<dbReference type="InterPro" id="IPR043504">
    <property type="entry name" value="Peptidase_S1_PA_chymotrypsin"/>
</dbReference>
<dbReference type="PRINTS" id="PR00839">
    <property type="entry name" value="V8PROTEASE"/>
</dbReference>
<dbReference type="STRING" id="1196324.A374_16248"/>
<dbReference type="PANTHER" id="PTHR15462">
    <property type="entry name" value="SERINE PROTEASE"/>
    <property type="match status" value="1"/>
</dbReference>
<dbReference type="InterPro" id="IPR008256">
    <property type="entry name" value="Peptidase_S1B"/>
</dbReference>
<dbReference type="EMBL" id="AKKV01000036">
    <property type="protein sequence ID" value="EIT84354.1"/>
    <property type="molecule type" value="Genomic_DNA"/>
</dbReference>
<evidence type="ECO:0000256" key="1">
    <source>
        <dbReference type="ARBA" id="ARBA00008764"/>
    </source>
</evidence>
<dbReference type="RefSeq" id="WP_007203322.1">
    <property type="nucleotide sequence ID" value="NZ_AKKV01000036.1"/>
</dbReference>
<keyword evidence="5 6" id="KW-0720">Serine protease</keyword>
<dbReference type="Proteomes" id="UP000004080">
    <property type="component" value="Unassembled WGS sequence"/>
</dbReference>
<gene>
    <name evidence="7" type="ORF">A374_16248</name>
</gene>
<keyword evidence="4 6" id="KW-0378">Hydrolase</keyword>
<dbReference type="PROSITE" id="PS00134">
    <property type="entry name" value="TRYPSIN_HIS"/>
    <property type="match status" value="1"/>
</dbReference>
<comment type="similarity">
    <text evidence="1 6">Belongs to the peptidase S1B family.</text>
</comment>
<comment type="caution">
    <text evidence="7">The sequence shown here is derived from an EMBL/GenBank/DDBJ whole genome shotgun (WGS) entry which is preliminary data.</text>
</comment>
<dbReference type="PANTHER" id="PTHR15462:SF8">
    <property type="entry name" value="SERINE PROTEASE"/>
    <property type="match status" value="1"/>
</dbReference>
<evidence type="ECO:0000256" key="3">
    <source>
        <dbReference type="ARBA" id="ARBA00022729"/>
    </source>
</evidence>
<keyword evidence="3 6" id="KW-0732">Signal</keyword>
<dbReference type="Gene3D" id="2.40.10.10">
    <property type="entry name" value="Trypsin-like serine proteases"/>
    <property type="match status" value="2"/>
</dbReference>
<evidence type="ECO:0000256" key="5">
    <source>
        <dbReference type="ARBA" id="ARBA00022825"/>
    </source>
</evidence>
<keyword evidence="8" id="KW-1185">Reference proteome</keyword>
<feature type="chain" id="PRO_5006992440" description="Serine protease" evidence="6">
    <location>
        <begin position="25"/>
        <end position="290"/>
    </location>
</feature>
<evidence type="ECO:0000256" key="2">
    <source>
        <dbReference type="ARBA" id="ARBA00022670"/>
    </source>
</evidence>
<sequence length="290" mass="31833">MKKWLSVAACSVASIVMLSPVANAKEAPAQSNIQMIKADQQTTSQLAMKHVLQSPKHFTAAKKIDGIIGKDDRKKVKSTASTPHRQIAMLLLRTNQNKNVLCSGTVIAKNKVLTAAHCVSQKGVKILGGYVYPAINSNNISEKYGMYPTKTFYIPSGWKKNENSKYDYAVIKVGTFKGKNIGTKVGTLPLKKKTKLVNATVKTYGYPGDKTKKNIAQWGMKGKIVGEDSYFAYSKMDVAGGQSGSSLLDSSNHIVGILDSYTWTDSKHVYSKFHKFNSTAYSFIKNAMKK</sequence>
<proteinExistence type="inferred from homology"/>
<dbReference type="PATRIC" id="fig|1196324.3.peg.3324"/>
<dbReference type="InterPro" id="IPR009003">
    <property type="entry name" value="Peptidase_S1_PA"/>
</dbReference>
<organism evidence="7 8">
    <name type="scientific">Fictibacillus macauensis ZFHKF-1</name>
    <dbReference type="NCBI Taxonomy" id="1196324"/>
    <lineage>
        <taxon>Bacteria</taxon>
        <taxon>Bacillati</taxon>
        <taxon>Bacillota</taxon>
        <taxon>Bacilli</taxon>
        <taxon>Bacillales</taxon>
        <taxon>Fictibacillaceae</taxon>
        <taxon>Fictibacillus</taxon>
    </lineage>
</organism>
<feature type="signal peptide" evidence="6">
    <location>
        <begin position="1"/>
        <end position="24"/>
    </location>
</feature>
<protein>
    <recommendedName>
        <fullName evidence="6">Serine protease</fullName>
        <ecNumber evidence="6">3.4.21.-</ecNumber>
    </recommendedName>
</protein>
<reference evidence="7 8" key="1">
    <citation type="journal article" date="2012" name="J. Bacteriol.">
        <title>Genome of Bacillus macauensis ZFHKF-1, a Long-Chain-Forming Bacterium.</title>
        <authorList>
            <person name="Cai L."/>
            <person name="Zhang T."/>
        </authorList>
    </citation>
    <scope>NUCLEOTIDE SEQUENCE [LARGE SCALE GENOMIC DNA]</scope>
    <source>
        <strain evidence="7 8">ZFHKF-1</strain>
    </source>
</reference>
<keyword evidence="2 6" id="KW-0645">Protease</keyword>
<dbReference type="InterPro" id="IPR050966">
    <property type="entry name" value="Glutamyl_endopeptidase"/>
</dbReference>
<accession>I8AG36</accession>
<dbReference type="InterPro" id="IPR018114">
    <property type="entry name" value="TRYPSIN_HIS"/>
</dbReference>
<dbReference type="SUPFAM" id="SSF50494">
    <property type="entry name" value="Trypsin-like serine proteases"/>
    <property type="match status" value="1"/>
</dbReference>
<evidence type="ECO:0000313" key="8">
    <source>
        <dbReference type="Proteomes" id="UP000004080"/>
    </source>
</evidence>
<dbReference type="eggNOG" id="COG3591">
    <property type="taxonomic scope" value="Bacteria"/>
</dbReference>
<dbReference type="EC" id="3.4.21.-" evidence="6"/>
<dbReference type="GO" id="GO:0006508">
    <property type="term" value="P:proteolysis"/>
    <property type="evidence" value="ECO:0007669"/>
    <property type="project" value="UniProtKB-KW"/>
</dbReference>
<name>I8AG36_9BACL</name>
<dbReference type="AlphaFoldDB" id="I8AG36"/>
<dbReference type="Pfam" id="PF13365">
    <property type="entry name" value="Trypsin_2"/>
    <property type="match status" value="1"/>
</dbReference>
<evidence type="ECO:0000256" key="4">
    <source>
        <dbReference type="ARBA" id="ARBA00022801"/>
    </source>
</evidence>
<evidence type="ECO:0000313" key="7">
    <source>
        <dbReference type="EMBL" id="EIT84354.1"/>
    </source>
</evidence>
<dbReference type="GO" id="GO:0004252">
    <property type="term" value="F:serine-type endopeptidase activity"/>
    <property type="evidence" value="ECO:0007669"/>
    <property type="project" value="InterPro"/>
</dbReference>
<evidence type="ECO:0000256" key="6">
    <source>
        <dbReference type="RuleBase" id="RU004296"/>
    </source>
</evidence>